<evidence type="ECO:0000256" key="1">
    <source>
        <dbReference type="SAM" id="MobiDB-lite"/>
    </source>
</evidence>
<sequence>MKKLEMKLRHFDELEQIMDKEREALEYQRQQLILERQAFHMDQLRYLEQRAKHEAHSKMVAAGQLPASLPPGFEVSGPPQPTPQQALKSLLNLQRKLLPLPQQHAHQLLVSLLQFNNSNLHHPRPLSLLHKATRLLHQLGNSQDIHHLRRILLKLMPNKRSPKVLIKAIHLSRVIQVIHHNRPGHPVITDNRVQVVIHLNRNQVAIRRSSVRHIKANLQVDIAHNLNVLELILDIHLKAKICHLGHPAYPPQQYGQPPAGYPPQAQAAQPPQLDMADAATPPMHQGQPGEVKPPE</sequence>
<protein>
    <recommendedName>
        <fullName evidence="2">SMARCC C-terminal domain-containing protein</fullName>
    </recommendedName>
</protein>
<evidence type="ECO:0000313" key="4">
    <source>
        <dbReference type="Proteomes" id="UP000054047"/>
    </source>
</evidence>
<gene>
    <name evidence="3" type="ORF">ANCDUO_16759</name>
</gene>
<dbReference type="Proteomes" id="UP000054047">
    <property type="component" value="Unassembled WGS sequence"/>
</dbReference>
<feature type="domain" description="SMARCC C-terminal" evidence="2">
    <location>
        <begin position="1"/>
        <end position="50"/>
    </location>
</feature>
<accession>A0A0C2CA02</accession>
<feature type="region of interest" description="Disordered" evidence="1">
    <location>
        <begin position="253"/>
        <end position="295"/>
    </location>
</feature>
<organism evidence="3 4">
    <name type="scientific">Ancylostoma duodenale</name>
    <dbReference type="NCBI Taxonomy" id="51022"/>
    <lineage>
        <taxon>Eukaryota</taxon>
        <taxon>Metazoa</taxon>
        <taxon>Ecdysozoa</taxon>
        <taxon>Nematoda</taxon>
        <taxon>Chromadorea</taxon>
        <taxon>Rhabditida</taxon>
        <taxon>Rhabditina</taxon>
        <taxon>Rhabditomorpha</taxon>
        <taxon>Strongyloidea</taxon>
        <taxon>Ancylostomatidae</taxon>
        <taxon>Ancylostomatinae</taxon>
        <taxon>Ancylostoma</taxon>
    </lineage>
</organism>
<dbReference type="EMBL" id="KN741984">
    <property type="protein sequence ID" value="KIH53123.1"/>
    <property type="molecule type" value="Genomic_DNA"/>
</dbReference>
<dbReference type="OrthoDB" id="118550at2759"/>
<feature type="compositionally biased region" description="Low complexity" evidence="1">
    <location>
        <begin position="253"/>
        <end position="272"/>
    </location>
</feature>
<keyword evidence="4" id="KW-1185">Reference proteome</keyword>
<proteinExistence type="predicted"/>
<dbReference type="InterPro" id="IPR032451">
    <property type="entry name" value="SMARCC_C"/>
</dbReference>
<name>A0A0C2CA02_9BILA</name>
<dbReference type="AlphaFoldDB" id="A0A0C2CA02"/>
<reference evidence="3 4" key="1">
    <citation type="submission" date="2013-12" db="EMBL/GenBank/DDBJ databases">
        <title>Draft genome of the parsitic nematode Ancylostoma duodenale.</title>
        <authorList>
            <person name="Mitreva M."/>
        </authorList>
    </citation>
    <scope>NUCLEOTIDE SEQUENCE [LARGE SCALE GENOMIC DNA]</scope>
    <source>
        <strain evidence="3 4">Zhejiang</strain>
    </source>
</reference>
<evidence type="ECO:0000313" key="3">
    <source>
        <dbReference type="EMBL" id="KIH53123.1"/>
    </source>
</evidence>
<dbReference type="Pfam" id="PF16495">
    <property type="entry name" value="SWIRM-assoc_1"/>
    <property type="match status" value="1"/>
</dbReference>
<evidence type="ECO:0000259" key="2">
    <source>
        <dbReference type="Pfam" id="PF16495"/>
    </source>
</evidence>